<reference evidence="12" key="1">
    <citation type="journal article" date="2014" name="Front. Microbiol.">
        <title>High frequency of phylogenetically diverse reductive dehalogenase-homologous genes in deep subseafloor sedimentary metagenomes.</title>
        <authorList>
            <person name="Kawai M."/>
            <person name="Futagami T."/>
            <person name="Toyoda A."/>
            <person name="Takaki Y."/>
            <person name="Nishi S."/>
            <person name="Hori S."/>
            <person name="Arai W."/>
            <person name="Tsubouchi T."/>
            <person name="Morono Y."/>
            <person name="Uchiyama I."/>
            <person name="Ito T."/>
            <person name="Fujiyama A."/>
            <person name="Inagaki F."/>
            <person name="Takami H."/>
        </authorList>
    </citation>
    <scope>NUCLEOTIDE SEQUENCE</scope>
    <source>
        <strain evidence="12">Expedition CK06-06</strain>
    </source>
</reference>
<organism evidence="12">
    <name type="scientific">marine sediment metagenome</name>
    <dbReference type="NCBI Taxonomy" id="412755"/>
    <lineage>
        <taxon>unclassified sequences</taxon>
        <taxon>metagenomes</taxon>
        <taxon>ecological metagenomes</taxon>
    </lineage>
</organism>
<dbReference type="PRINTS" id="PR00123">
    <property type="entry name" value="ATPASEA"/>
</dbReference>
<comment type="subcellular location">
    <subcellularLocation>
        <location evidence="1">Membrane</location>
        <topology evidence="1">Multi-pass membrane protein</topology>
    </subcellularLocation>
</comment>
<evidence type="ECO:0000256" key="10">
    <source>
        <dbReference type="ARBA" id="ARBA00023310"/>
    </source>
</evidence>
<keyword evidence="3" id="KW-0813">Transport</keyword>
<dbReference type="GO" id="GO:0042777">
    <property type="term" value="P:proton motive force-driven plasma membrane ATP synthesis"/>
    <property type="evidence" value="ECO:0007669"/>
    <property type="project" value="TreeGrafter"/>
</dbReference>
<dbReference type="InterPro" id="IPR023011">
    <property type="entry name" value="ATP_synth_F0_asu_AS"/>
</dbReference>
<evidence type="ECO:0000256" key="3">
    <source>
        <dbReference type="ARBA" id="ARBA00022448"/>
    </source>
</evidence>
<dbReference type="Gene3D" id="1.20.120.220">
    <property type="entry name" value="ATP synthase, F0 complex, subunit A"/>
    <property type="match status" value="1"/>
</dbReference>
<name>X1AZG4_9ZZZZ</name>
<accession>X1AZG4</accession>
<evidence type="ECO:0000256" key="6">
    <source>
        <dbReference type="ARBA" id="ARBA00022781"/>
    </source>
</evidence>
<evidence type="ECO:0000256" key="1">
    <source>
        <dbReference type="ARBA" id="ARBA00004141"/>
    </source>
</evidence>
<dbReference type="NCBIfam" id="TIGR01131">
    <property type="entry name" value="ATP_synt_6_or_A"/>
    <property type="match status" value="1"/>
</dbReference>
<dbReference type="AlphaFoldDB" id="X1AZG4"/>
<dbReference type="GO" id="GO:0005886">
    <property type="term" value="C:plasma membrane"/>
    <property type="evidence" value="ECO:0007669"/>
    <property type="project" value="TreeGrafter"/>
</dbReference>
<comment type="similarity">
    <text evidence="2">Belongs to the ATPase A chain family.</text>
</comment>
<dbReference type="SUPFAM" id="SSF81336">
    <property type="entry name" value="F1F0 ATP synthase subunit A"/>
    <property type="match status" value="1"/>
</dbReference>
<feature type="transmembrane region" description="Helical" evidence="11">
    <location>
        <begin position="128"/>
        <end position="150"/>
    </location>
</feature>
<evidence type="ECO:0000256" key="4">
    <source>
        <dbReference type="ARBA" id="ARBA00022547"/>
    </source>
</evidence>
<sequence length="200" mass="22316">MATKNLTIGPKISRWQNFLEVIIGYIRQQVKEITQQNPDPFIPFLGTLFLFISISSMLTIIPGYQPPTGSLSTTSALAICVFFAIPIFGIARKGMRGYFKHYLEPSIFMMPFNIIGDFSRILALAVRLFGNMMSGTLIVAVLFIITPLFVPIVMQVLGLLIGQIQAYIFTVLATVYIASATRVENKPEQIDQKEGSKEDE</sequence>
<proteinExistence type="inferred from homology"/>
<feature type="transmembrane region" description="Helical" evidence="11">
    <location>
        <begin position="156"/>
        <end position="178"/>
    </location>
</feature>
<evidence type="ECO:0000313" key="12">
    <source>
        <dbReference type="EMBL" id="GAG74522.1"/>
    </source>
</evidence>
<keyword evidence="4" id="KW-0138">CF(0)</keyword>
<evidence type="ECO:0000256" key="7">
    <source>
        <dbReference type="ARBA" id="ARBA00022989"/>
    </source>
</evidence>
<dbReference type="InterPro" id="IPR035908">
    <property type="entry name" value="F0_ATP_A_sf"/>
</dbReference>
<keyword evidence="8" id="KW-0406">Ion transport</keyword>
<dbReference type="CDD" id="cd00310">
    <property type="entry name" value="ATP-synt_Fo_a_6"/>
    <property type="match status" value="1"/>
</dbReference>
<keyword evidence="10" id="KW-0066">ATP synthesis</keyword>
<dbReference type="GO" id="GO:0046933">
    <property type="term" value="F:proton-transporting ATP synthase activity, rotational mechanism"/>
    <property type="evidence" value="ECO:0007669"/>
    <property type="project" value="TreeGrafter"/>
</dbReference>
<keyword evidence="7 11" id="KW-1133">Transmembrane helix</keyword>
<evidence type="ECO:0000256" key="2">
    <source>
        <dbReference type="ARBA" id="ARBA00006810"/>
    </source>
</evidence>
<dbReference type="GO" id="GO:0045259">
    <property type="term" value="C:proton-transporting ATP synthase complex"/>
    <property type="evidence" value="ECO:0007669"/>
    <property type="project" value="UniProtKB-KW"/>
</dbReference>
<evidence type="ECO:0000256" key="8">
    <source>
        <dbReference type="ARBA" id="ARBA00023065"/>
    </source>
</evidence>
<keyword evidence="9 11" id="KW-0472">Membrane</keyword>
<feature type="transmembrane region" description="Helical" evidence="11">
    <location>
        <begin position="70"/>
        <end position="91"/>
    </location>
</feature>
<dbReference type="HAMAP" id="MF_01393">
    <property type="entry name" value="ATP_synth_a_bact"/>
    <property type="match status" value="1"/>
</dbReference>
<dbReference type="PANTHER" id="PTHR42823:SF3">
    <property type="entry name" value="ATP SYNTHASE SUBUNIT A, CHLOROPLASTIC"/>
    <property type="match status" value="1"/>
</dbReference>
<dbReference type="PANTHER" id="PTHR42823">
    <property type="entry name" value="ATP SYNTHASE SUBUNIT A, CHLOROPLASTIC"/>
    <property type="match status" value="1"/>
</dbReference>
<dbReference type="Pfam" id="PF00119">
    <property type="entry name" value="ATP-synt_A"/>
    <property type="match status" value="1"/>
</dbReference>
<feature type="transmembrane region" description="Helical" evidence="11">
    <location>
        <begin position="41"/>
        <end position="64"/>
    </location>
</feature>
<comment type="caution">
    <text evidence="12">The sequence shown here is derived from an EMBL/GenBank/DDBJ whole genome shotgun (WGS) entry which is preliminary data.</text>
</comment>
<dbReference type="NCBIfam" id="NF004481">
    <property type="entry name" value="PRK05815.2-3"/>
    <property type="match status" value="1"/>
</dbReference>
<protein>
    <submittedName>
        <fullName evidence="12">Uncharacterized protein</fullName>
    </submittedName>
</protein>
<dbReference type="InterPro" id="IPR000568">
    <property type="entry name" value="ATP_synth_F0_asu"/>
</dbReference>
<dbReference type="PROSITE" id="PS00449">
    <property type="entry name" value="ATPASE_A"/>
    <property type="match status" value="1"/>
</dbReference>
<dbReference type="EMBL" id="BART01000736">
    <property type="protein sequence ID" value="GAG74522.1"/>
    <property type="molecule type" value="Genomic_DNA"/>
</dbReference>
<dbReference type="InterPro" id="IPR045082">
    <property type="entry name" value="ATP_syn_F0_a_bact/chloroplast"/>
</dbReference>
<keyword evidence="6" id="KW-0375">Hydrogen ion transport</keyword>
<evidence type="ECO:0000256" key="5">
    <source>
        <dbReference type="ARBA" id="ARBA00022692"/>
    </source>
</evidence>
<gene>
    <name evidence="12" type="ORF">S01H4_03116</name>
</gene>
<keyword evidence="5 11" id="KW-0812">Transmembrane</keyword>
<evidence type="ECO:0000256" key="9">
    <source>
        <dbReference type="ARBA" id="ARBA00023136"/>
    </source>
</evidence>
<evidence type="ECO:0000256" key="11">
    <source>
        <dbReference type="SAM" id="Phobius"/>
    </source>
</evidence>